<evidence type="ECO:0000313" key="1">
    <source>
        <dbReference type="EMBL" id="MFC0710417.1"/>
    </source>
</evidence>
<dbReference type="Proteomes" id="UP001589891">
    <property type="component" value="Unassembled WGS sequence"/>
</dbReference>
<keyword evidence="2" id="KW-1185">Reference proteome</keyword>
<dbReference type="RefSeq" id="WP_376946436.1">
    <property type="nucleotide sequence ID" value="NZ_CP171449.1"/>
</dbReference>
<proteinExistence type="predicted"/>
<protein>
    <submittedName>
        <fullName evidence="1">Uncharacterized protein</fullName>
    </submittedName>
</protein>
<dbReference type="EMBL" id="JBHLSS010000080">
    <property type="protein sequence ID" value="MFC0710417.1"/>
    <property type="molecule type" value="Genomic_DNA"/>
</dbReference>
<sequence>MTVDELTDLDVAGGSVVWTLAFRRSSDKFDEVKRNLKLDRDRIVVFLHEKGFRPYEIEVYPLQAPLPQGHEAALRKTGIRFDGQGRVLVKTKRVDALARVASQVDPLIGAGIQFEAEPGHAAAVLTR</sequence>
<evidence type="ECO:0000313" key="2">
    <source>
        <dbReference type="Proteomes" id="UP001589891"/>
    </source>
</evidence>
<accession>A0ABV6SLK8</accession>
<comment type="caution">
    <text evidence="1">The sequence shown here is derived from an EMBL/GenBank/DDBJ whole genome shotgun (WGS) entry which is preliminary data.</text>
</comment>
<gene>
    <name evidence="1" type="ORF">ACFFGX_12965</name>
</gene>
<reference evidence="1 2" key="1">
    <citation type="submission" date="2024-09" db="EMBL/GenBank/DDBJ databases">
        <authorList>
            <person name="Sun Q."/>
            <person name="Mori K."/>
        </authorList>
    </citation>
    <scope>NUCLEOTIDE SEQUENCE [LARGE SCALE GENOMIC DNA]</scope>
    <source>
        <strain evidence="1 2">NCAIM B.01794</strain>
    </source>
</reference>
<name>A0ABV6SLK8_AZOPA</name>
<organism evidence="1 2">
    <name type="scientific">Azorhizophilus paspali</name>
    <name type="common">Azotobacter paspali</name>
    <dbReference type="NCBI Taxonomy" id="69963"/>
    <lineage>
        <taxon>Bacteria</taxon>
        <taxon>Pseudomonadati</taxon>
        <taxon>Pseudomonadota</taxon>
        <taxon>Gammaproteobacteria</taxon>
        <taxon>Pseudomonadales</taxon>
        <taxon>Pseudomonadaceae</taxon>
        <taxon>Azorhizophilus</taxon>
    </lineage>
</organism>